<keyword evidence="2" id="KW-1185">Reference proteome</keyword>
<dbReference type="KEGG" id="nti:DNFV4_04220"/>
<dbReference type="Proteomes" id="UP001179121">
    <property type="component" value="Chromosome"/>
</dbReference>
<reference evidence="1" key="1">
    <citation type="submission" date="2022-10" db="EMBL/GenBank/DDBJ databases">
        <authorList>
            <person name="Koch H."/>
        </authorList>
    </citation>
    <scope>NUCLEOTIDE SEQUENCE</scope>
    <source>
        <strain evidence="1">DNF</strain>
    </source>
</reference>
<sequence length="80" mass="9474">MVCARCEGCMVRDEFYDYSDDTGQGHFDGWRCINCGEIYDALILHHRTRPPQQPHRSERRWRAWGQPSRTSPWIEFADTA</sequence>
<gene>
    <name evidence="1" type="ORF">DNFV4_04220</name>
</gene>
<name>A0AA86N2X5_9BACT</name>
<evidence type="ECO:0000313" key="2">
    <source>
        <dbReference type="Proteomes" id="UP001179121"/>
    </source>
</evidence>
<dbReference type="EMBL" id="OX365700">
    <property type="protein sequence ID" value="CAI4033778.1"/>
    <property type="molecule type" value="Genomic_DNA"/>
</dbReference>
<organism evidence="1 2">
    <name type="scientific">Nitrospira tepida</name>
    <dbReference type="NCBI Taxonomy" id="2973512"/>
    <lineage>
        <taxon>Bacteria</taxon>
        <taxon>Pseudomonadati</taxon>
        <taxon>Nitrospirota</taxon>
        <taxon>Nitrospiria</taxon>
        <taxon>Nitrospirales</taxon>
        <taxon>Nitrospiraceae</taxon>
        <taxon>Nitrospira</taxon>
    </lineage>
</organism>
<proteinExistence type="predicted"/>
<protein>
    <submittedName>
        <fullName evidence="1">Uncharacterized protein</fullName>
    </submittedName>
</protein>
<dbReference type="AlphaFoldDB" id="A0AA86N2X5"/>
<accession>A0AA86N2X5</accession>
<evidence type="ECO:0000313" key="1">
    <source>
        <dbReference type="EMBL" id="CAI4033778.1"/>
    </source>
</evidence>